<dbReference type="InterPro" id="IPR012258">
    <property type="entry name" value="Acyl-CoA_oxidase"/>
</dbReference>
<dbReference type="Proteomes" id="UP000077266">
    <property type="component" value="Unassembled WGS sequence"/>
</dbReference>
<evidence type="ECO:0000256" key="12">
    <source>
        <dbReference type="PIRSR" id="PIRSR000168-2"/>
    </source>
</evidence>
<accession>A0A165L904</accession>
<dbReference type="GO" id="GO:0071949">
    <property type="term" value="F:FAD binding"/>
    <property type="evidence" value="ECO:0007669"/>
    <property type="project" value="InterPro"/>
</dbReference>
<dbReference type="Pfam" id="PF01756">
    <property type="entry name" value="ACOX"/>
    <property type="match status" value="1"/>
</dbReference>
<dbReference type="PIRSF" id="PIRSF000168">
    <property type="entry name" value="Acyl-CoA_oxidase"/>
    <property type="match status" value="1"/>
</dbReference>
<keyword evidence="6" id="KW-0276">Fatty acid metabolism</keyword>
<dbReference type="EMBL" id="KV425929">
    <property type="protein sequence ID" value="KZV97534.1"/>
    <property type="molecule type" value="Genomic_DNA"/>
</dbReference>
<dbReference type="PANTHER" id="PTHR10909">
    <property type="entry name" value="ELECTRON TRANSPORT OXIDOREDUCTASE"/>
    <property type="match status" value="1"/>
</dbReference>
<dbReference type="Gene3D" id="1.10.540.10">
    <property type="entry name" value="Acyl-CoA dehydrogenase/oxidase, N-terminal domain"/>
    <property type="match status" value="1"/>
</dbReference>
<feature type="binding site" evidence="12">
    <location>
        <position position="185"/>
    </location>
    <ligand>
        <name>FAD</name>
        <dbReference type="ChEBI" id="CHEBI:57692"/>
    </ligand>
</feature>
<keyword evidence="5 10" id="KW-0274">FAD</keyword>
<feature type="domain" description="Acyl-coenzyme A oxidase N-terminal" evidence="14">
    <location>
        <begin position="40"/>
        <end position="140"/>
    </location>
</feature>
<dbReference type="FunFam" id="2.40.110.10:FF:000003">
    <property type="entry name" value="Acyl-coenzyme A oxidase"/>
    <property type="match status" value="1"/>
</dbReference>
<evidence type="ECO:0000256" key="5">
    <source>
        <dbReference type="ARBA" id="ARBA00022827"/>
    </source>
</evidence>
<keyword evidence="8" id="KW-0443">Lipid metabolism</keyword>
<dbReference type="SUPFAM" id="SSF47203">
    <property type="entry name" value="Acyl-CoA dehydrogenase C-terminal domain-like"/>
    <property type="match status" value="2"/>
</dbReference>
<keyword evidence="17" id="KW-1185">Reference proteome</keyword>
<evidence type="ECO:0000259" key="13">
    <source>
        <dbReference type="Pfam" id="PF01756"/>
    </source>
</evidence>
<evidence type="ECO:0000256" key="1">
    <source>
        <dbReference type="ARBA" id="ARBA00001974"/>
    </source>
</evidence>
<keyword evidence="7" id="KW-0560">Oxidoreductase</keyword>
<feature type="domain" description="Acyl-CoA oxidase C-alpha1" evidence="15">
    <location>
        <begin position="284"/>
        <end position="444"/>
    </location>
</feature>
<dbReference type="GO" id="GO:0055088">
    <property type="term" value="P:lipid homeostasis"/>
    <property type="evidence" value="ECO:0007669"/>
    <property type="project" value="TreeGrafter"/>
</dbReference>
<dbReference type="Pfam" id="PF14749">
    <property type="entry name" value="Acyl-CoA_ox_N"/>
    <property type="match status" value="1"/>
</dbReference>
<dbReference type="InterPro" id="IPR029320">
    <property type="entry name" value="Acyl-CoA_ox_N"/>
</dbReference>
<name>A0A165L904_EXIGL</name>
<dbReference type="AlphaFoldDB" id="A0A165L904"/>
<evidence type="ECO:0000313" key="17">
    <source>
        <dbReference type="Proteomes" id="UP000077266"/>
    </source>
</evidence>
<dbReference type="SUPFAM" id="SSF56645">
    <property type="entry name" value="Acyl-CoA dehydrogenase NM domain-like"/>
    <property type="match status" value="1"/>
</dbReference>
<dbReference type="Pfam" id="PF22924">
    <property type="entry name" value="ACOX_C_alpha1"/>
    <property type="match status" value="1"/>
</dbReference>
<comment type="subcellular location">
    <subcellularLocation>
        <location evidence="2">Peroxisome</location>
    </subcellularLocation>
</comment>
<dbReference type="Gene3D" id="2.40.110.10">
    <property type="entry name" value="Butyryl-CoA Dehydrogenase, subunit A, domain 2"/>
    <property type="match status" value="1"/>
</dbReference>
<dbReference type="UniPathway" id="UPA00661"/>
<feature type="domain" description="Acyl-CoA oxidase C-terminal" evidence="13">
    <location>
        <begin position="480"/>
        <end position="646"/>
    </location>
</feature>
<comment type="similarity">
    <text evidence="3 10">Belongs to the acyl-CoA oxidase family.</text>
</comment>
<proteinExistence type="inferred from homology"/>
<evidence type="ECO:0000259" key="15">
    <source>
        <dbReference type="Pfam" id="PF22924"/>
    </source>
</evidence>
<evidence type="ECO:0000256" key="8">
    <source>
        <dbReference type="ARBA" id="ARBA00023098"/>
    </source>
</evidence>
<dbReference type="GO" id="GO:0005777">
    <property type="term" value="C:peroxisome"/>
    <property type="evidence" value="ECO:0007669"/>
    <property type="project" value="UniProtKB-SubCell"/>
</dbReference>
<keyword evidence="4 10" id="KW-0285">Flavoprotein</keyword>
<evidence type="ECO:0000256" key="4">
    <source>
        <dbReference type="ARBA" id="ARBA00022630"/>
    </source>
</evidence>
<dbReference type="InterPro" id="IPR002655">
    <property type="entry name" value="Acyl-CoA_oxidase_C"/>
</dbReference>
<evidence type="ECO:0000256" key="3">
    <source>
        <dbReference type="ARBA" id="ARBA00006288"/>
    </source>
</evidence>
<evidence type="ECO:0000256" key="10">
    <source>
        <dbReference type="PIRNR" id="PIRNR000168"/>
    </source>
</evidence>
<sequence>MAALPPNEQTRVDMERARANTSFDVSGVRDLLHGSYGFGWEAHAKLLTVVSREAVVNKAGRPFMSREERYKTGQAVIDRFNELRVEHGWSDEQLESALLLTGEILPSTLHATAFLPVILRQGSDEQVRHWGMLARARAIIGCYAQTELGHGTDVAALETTATFDKTRDEFVLHSPTLTSTKWWIGGLGRTATHAVVQAQLVLEGKRMGPHLFIVQLRSLEDHKTLPGRTIGDIGPKAFNAHPATDHGFLRFDHVRIPRAHMLSKFAQVTRDATYVAPPHAKLSYGGMLYIRAQMNLGGALTLAKAITISVRYCTVRRQGRIGPDGLAPAVVSYPSTYHRLLPVLAKAYVFNIVSRDLLKQYDAMSVRLAEGDASLLPETHVALAGMKVLVSADVLAGIDTARRAMGGHGFSEFAGVGALLAMHTPAVTYEGDNYVLDKQVVRAALKAHQLVTSSGATPPRGSFFSFLATQRPVSLNLGDTHDLAKLLQWRAAHVIAGVVRTLHPNAPFENDPGAEARVSRAVTEAFIAARVADVLARTDLPGGQSVRRLLHLYLLTTVETALADLATVVDPVALRAKVGETCKALLPDAIGLTDAFGFTDWELDSVLGVHDGGVYDALWERARKSGFNDVGKEEQATYKGHISAVLRRGSALAAKL</sequence>
<dbReference type="PANTHER" id="PTHR10909:SF250">
    <property type="entry name" value="PEROXISOMAL ACYL-COENZYME A OXIDASE 1"/>
    <property type="match status" value="1"/>
</dbReference>
<dbReference type="InParanoid" id="A0A165L904"/>
<dbReference type="Gene3D" id="1.20.140.10">
    <property type="entry name" value="Butyryl-CoA Dehydrogenase, subunit A, domain 3"/>
    <property type="match status" value="2"/>
</dbReference>
<dbReference type="GO" id="GO:0003997">
    <property type="term" value="F:acyl-CoA oxidase activity"/>
    <property type="evidence" value="ECO:0007669"/>
    <property type="project" value="InterPro"/>
</dbReference>
<organism evidence="16 17">
    <name type="scientific">Exidia glandulosa HHB12029</name>
    <dbReference type="NCBI Taxonomy" id="1314781"/>
    <lineage>
        <taxon>Eukaryota</taxon>
        <taxon>Fungi</taxon>
        <taxon>Dikarya</taxon>
        <taxon>Basidiomycota</taxon>
        <taxon>Agaricomycotina</taxon>
        <taxon>Agaricomycetes</taxon>
        <taxon>Auriculariales</taxon>
        <taxon>Exidiaceae</taxon>
        <taxon>Exidia</taxon>
    </lineage>
</organism>
<dbReference type="InterPro" id="IPR036250">
    <property type="entry name" value="AcylCo_DH-like_C"/>
</dbReference>
<evidence type="ECO:0000313" key="16">
    <source>
        <dbReference type="EMBL" id="KZV97534.1"/>
    </source>
</evidence>
<evidence type="ECO:0000256" key="7">
    <source>
        <dbReference type="ARBA" id="ARBA00023002"/>
    </source>
</evidence>
<evidence type="ECO:0000256" key="11">
    <source>
        <dbReference type="PIRSR" id="PIRSR000168-1"/>
    </source>
</evidence>
<evidence type="ECO:0000259" key="14">
    <source>
        <dbReference type="Pfam" id="PF14749"/>
    </source>
</evidence>
<dbReference type="GO" id="GO:0033540">
    <property type="term" value="P:fatty acid beta-oxidation using acyl-CoA oxidase"/>
    <property type="evidence" value="ECO:0007669"/>
    <property type="project" value="UniProtKB-UniPathway"/>
</dbReference>
<comment type="cofactor">
    <cofactor evidence="1">
        <name>FAD</name>
        <dbReference type="ChEBI" id="CHEBI:57692"/>
    </cofactor>
</comment>
<evidence type="ECO:0000256" key="9">
    <source>
        <dbReference type="ARBA" id="ARBA00023140"/>
    </source>
</evidence>
<dbReference type="GO" id="GO:0005504">
    <property type="term" value="F:fatty acid binding"/>
    <property type="evidence" value="ECO:0007669"/>
    <property type="project" value="TreeGrafter"/>
</dbReference>
<evidence type="ECO:0000256" key="6">
    <source>
        <dbReference type="ARBA" id="ARBA00022832"/>
    </source>
</evidence>
<dbReference type="InterPro" id="IPR055060">
    <property type="entry name" value="ACOX_C_alpha1"/>
</dbReference>
<feature type="binding site" evidence="12">
    <location>
        <position position="146"/>
    </location>
    <ligand>
        <name>FAD</name>
        <dbReference type="ChEBI" id="CHEBI:57692"/>
    </ligand>
</feature>
<evidence type="ECO:0000256" key="2">
    <source>
        <dbReference type="ARBA" id="ARBA00004275"/>
    </source>
</evidence>
<dbReference type="InterPro" id="IPR037069">
    <property type="entry name" value="AcylCoA_DH/ox_N_sf"/>
</dbReference>
<dbReference type="InterPro" id="IPR046373">
    <property type="entry name" value="Acyl-CoA_Oxase/DH_mid-dom_sf"/>
</dbReference>
<dbReference type="InterPro" id="IPR009100">
    <property type="entry name" value="AcylCoA_DH/oxidase_NM_dom_sf"/>
</dbReference>
<feature type="active site" description="Proton acceptor" evidence="11">
    <location>
        <position position="430"/>
    </location>
</feature>
<keyword evidence="9" id="KW-0576">Peroxisome</keyword>
<dbReference type="STRING" id="1314781.A0A165L904"/>
<dbReference type="OrthoDB" id="538336at2759"/>
<gene>
    <name evidence="16" type="ORF">EXIGLDRAFT_730465</name>
</gene>
<protein>
    <recommendedName>
        <fullName evidence="10">Acyl-coenzyme A oxidase</fullName>
    </recommendedName>
</protein>
<reference evidence="16 17" key="1">
    <citation type="journal article" date="2016" name="Mol. Biol. Evol.">
        <title>Comparative Genomics of Early-Diverging Mushroom-Forming Fungi Provides Insights into the Origins of Lignocellulose Decay Capabilities.</title>
        <authorList>
            <person name="Nagy L.G."/>
            <person name="Riley R."/>
            <person name="Tritt A."/>
            <person name="Adam C."/>
            <person name="Daum C."/>
            <person name="Floudas D."/>
            <person name="Sun H."/>
            <person name="Yadav J.S."/>
            <person name="Pangilinan J."/>
            <person name="Larsson K.H."/>
            <person name="Matsuura K."/>
            <person name="Barry K."/>
            <person name="Labutti K."/>
            <person name="Kuo R."/>
            <person name="Ohm R.A."/>
            <person name="Bhattacharya S.S."/>
            <person name="Shirouzu T."/>
            <person name="Yoshinaga Y."/>
            <person name="Martin F.M."/>
            <person name="Grigoriev I.V."/>
            <person name="Hibbett D.S."/>
        </authorList>
    </citation>
    <scope>NUCLEOTIDE SEQUENCE [LARGE SCALE GENOMIC DNA]</scope>
    <source>
        <strain evidence="16 17">HHB12029</strain>
    </source>
</reference>